<proteinExistence type="predicted"/>
<dbReference type="PANTHER" id="PTHR43861">
    <property type="entry name" value="TRANS-ACONITATE 2-METHYLTRANSFERASE-RELATED"/>
    <property type="match status" value="1"/>
</dbReference>
<dbReference type="InterPro" id="IPR029063">
    <property type="entry name" value="SAM-dependent_MTases_sf"/>
</dbReference>
<dbReference type="Proteomes" id="UP000182836">
    <property type="component" value="Unassembled WGS sequence"/>
</dbReference>
<dbReference type="CDD" id="cd02440">
    <property type="entry name" value="AdoMet_MTases"/>
    <property type="match status" value="1"/>
</dbReference>
<dbReference type="RefSeq" id="WP_052812156.1">
    <property type="nucleotide sequence ID" value="NZ_BJOA01000209.1"/>
</dbReference>
<dbReference type="AlphaFoldDB" id="A0A1G8T5E1"/>
<evidence type="ECO:0000313" key="2">
    <source>
        <dbReference type="EMBL" id="SDJ36726.1"/>
    </source>
</evidence>
<keyword evidence="2" id="KW-0808">Transferase</keyword>
<dbReference type="GeneID" id="42307725"/>
<evidence type="ECO:0000259" key="1">
    <source>
        <dbReference type="Pfam" id="PF13847"/>
    </source>
</evidence>
<dbReference type="EMBL" id="FNED01000016">
    <property type="protein sequence ID" value="SDJ36726.1"/>
    <property type="molecule type" value="Genomic_DNA"/>
</dbReference>
<organism evidence="2 3">
    <name type="scientific">Aneurinibacillus migulanus</name>
    <name type="common">Bacillus migulanus</name>
    <dbReference type="NCBI Taxonomy" id="47500"/>
    <lineage>
        <taxon>Bacteria</taxon>
        <taxon>Bacillati</taxon>
        <taxon>Bacillota</taxon>
        <taxon>Bacilli</taxon>
        <taxon>Bacillales</taxon>
        <taxon>Paenibacillaceae</taxon>
        <taxon>Aneurinibacillus group</taxon>
        <taxon>Aneurinibacillus</taxon>
    </lineage>
</organism>
<dbReference type="GO" id="GO:0032259">
    <property type="term" value="P:methylation"/>
    <property type="evidence" value="ECO:0007669"/>
    <property type="project" value="UniProtKB-KW"/>
</dbReference>
<dbReference type="Pfam" id="PF13847">
    <property type="entry name" value="Methyltransf_31"/>
    <property type="match status" value="1"/>
</dbReference>
<keyword evidence="2" id="KW-0489">Methyltransferase</keyword>
<name>A0A1G8T5E1_ANEMI</name>
<evidence type="ECO:0000313" key="3">
    <source>
        <dbReference type="Proteomes" id="UP000182836"/>
    </source>
</evidence>
<gene>
    <name evidence="2" type="ORF">SAMN04487909_11693</name>
</gene>
<dbReference type="InterPro" id="IPR025714">
    <property type="entry name" value="Methyltranfer_dom"/>
</dbReference>
<accession>A0A1G8T5E1</accession>
<sequence length="264" mass="30742">MSKWQELIDESLSRWDENAEYWDDYMGEQSNRWHRQLIRPNTERLLDIKEGQTILDVSCGNGNFSKRLAELGAKVIAFDYSTKMIERAKLRCKDNLNNIDFRVIDATNYDSLIELGVDKFDSSVANMALMDIADISSLIKSLHKLLKQNGCFVFSIPHPCFQPPNARKICEIEDIDGAVVSRKSIQISKYLKSEVFETLGIKGQPVPHLIFHRPISYYLNLLFESNFVLDGILEPTFDDVEKEYYKFDWHHIPPVIIFRFRKVK</sequence>
<dbReference type="GO" id="GO:0008168">
    <property type="term" value="F:methyltransferase activity"/>
    <property type="evidence" value="ECO:0007669"/>
    <property type="project" value="UniProtKB-KW"/>
</dbReference>
<dbReference type="SUPFAM" id="SSF53335">
    <property type="entry name" value="S-adenosyl-L-methionine-dependent methyltransferases"/>
    <property type="match status" value="1"/>
</dbReference>
<dbReference type="Gene3D" id="3.40.50.150">
    <property type="entry name" value="Vaccinia Virus protein VP39"/>
    <property type="match status" value="1"/>
</dbReference>
<reference evidence="2 3" key="1">
    <citation type="submission" date="2016-10" db="EMBL/GenBank/DDBJ databases">
        <authorList>
            <person name="de Groot N.N."/>
        </authorList>
    </citation>
    <scope>NUCLEOTIDE SEQUENCE [LARGE SCALE GENOMIC DNA]</scope>
    <source>
        <strain evidence="2 3">DSM 2895</strain>
    </source>
</reference>
<feature type="domain" description="Methyltransferase" evidence="1">
    <location>
        <begin position="49"/>
        <end position="158"/>
    </location>
</feature>
<protein>
    <submittedName>
        <fullName evidence="2">Methyltransferase domain-containing protein</fullName>
    </submittedName>
</protein>